<comment type="caution">
    <text evidence="10">The sequence shown here is derived from an EMBL/GenBank/DDBJ whole genome shotgun (WGS) entry which is preliminary data.</text>
</comment>
<dbReference type="InterPro" id="IPR038765">
    <property type="entry name" value="Papain-like_cys_pep_sf"/>
</dbReference>
<evidence type="ECO:0000256" key="6">
    <source>
        <dbReference type="ARBA" id="ARBA00022807"/>
    </source>
</evidence>
<comment type="catalytic activity">
    <reaction evidence="1 7 8">
        <text>Thiol-dependent hydrolysis of ester, thioester, amide, peptide and isopeptide bonds formed by the C-terminal Gly of ubiquitin (a 76-residue protein attached to proteins as an intracellular targeting signal).</text>
        <dbReference type="EC" id="3.4.19.12"/>
    </reaction>
</comment>
<evidence type="ECO:0000256" key="1">
    <source>
        <dbReference type="ARBA" id="ARBA00000707"/>
    </source>
</evidence>
<evidence type="ECO:0000256" key="8">
    <source>
        <dbReference type="RuleBase" id="RU361215"/>
    </source>
</evidence>
<dbReference type="EC" id="3.4.19.12" evidence="8"/>
<dbReference type="GO" id="GO:0004843">
    <property type="term" value="F:cysteine-type deubiquitinase activity"/>
    <property type="evidence" value="ECO:0007669"/>
    <property type="project" value="UniProtKB-UniRule"/>
</dbReference>
<evidence type="ECO:0000313" key="11">
    <source>
        <dbReference type="Proteomes" id="UP000037122"/>
    </source>
</evidence>
<evidence type="ECO:0000256" key="5">
    <source>
        <dbReference type="ARBA" id="ARBA00022801"/>
    </source>
</evidence>
<evidence type="ECO:0000256" key="2">
    <source>
        <dbReference type="ARBA" id="ARBA00009326"/>
    </source>
</evidence>
<dbReference type="GO" id="GO:0016579">
    <property type="term" value="P:protein deubiquitination"/>
    <property type="evidence" value="ECO:0007669"/>
    <property type="project" value="TreeGrafter"/>
</dbReference>
<dbReference type="CDD" id="cd09616">
    <property type="entry name" value="Peptidase_C12_UCH_L1_L3"/>
    <property type="match status" value="1"/>
</dbReference>
<evidence type="ECO:0000256" key="7">
    <source>
        <dbReference type="PROSITE-ProRule" id="PRU01393"/>
    </source>
</evidence>
<evidence type="ECO:0000256" key="4">
    <source>
        <dbReference type="ARBA" id="ARBA00022786"/>
    </source>
</evidence>
<accession>A0A0L0P073</accession>
<keyword evidence="5 7" id="KW-0378">Hydrolase</keyword>
<comment type="similarity">
    <text evidence="2 7 8">Belongs to the peptidase C12 family.</text>
</comment>
<feature type="domain" description="UCH catalytic" evidence="9">
    <location>
        <begin position="35"/>
        <end position="262"/>
    </location>
</feature>
<keyword evidence="6 7" id="KW-0788">Thiol protease</keyword>
<reference evidence="11" key="1">
    <citation type="journal article" date="2015" name="BMC Genomics">
        <title>Draft genome of a commonly misdiagnosed multidrug resistant pathogen Candida auris.</title>
        <authorList>
            <person name="Chatterjee S."/>
            <person name="Alampalli S.V."/>
            <person name="Nageshan R.K."/>
            <person name="Chettiar S.T."/>
            <person name="Joshi S."/>
            <person name="Tatu U.S."/>
        </authorList>
    </citation>
    <scope>NUCLEOTIDE SEQUENCE [LARGE SCALE GENOMIC DNA]</scope>
    <source>
        <strain evidence="11">6684</strain>
    </source>
</reference>
<proteinExistence type="inferred from homology"/>
<evidence type="ECO:0000256" key="3">
    <source>
        <dbReference type="ARBA" id="ARBA00022670"/>
    </source>
</evidence>
<dbReference type="Pfam" id="PF01088">
    <property type="entry name" value="Peptidase_C12"/>
    <property type="match status" value="1"/>
</dbReference>
<dbReference type="InterPro" id="IPR001578">
    <property type="entry name" value="Peptidase_C12_UCH"/>
</dbReference>
<dbReference type="Proteomes" id="UP000037122">
    <property type="component" value="Unassembled WGS sequence"/>
</dbReference>
<evidence type="ECO:0000259" key="9">
    <source>
        <dbReference type="PROSITE" id="PS52048"/>
    </source>
</evidence>
<feature type="site" description="Transition state stabilizer" evidence="7">
    <location>
        <position position="116"/>
    </location>
</feature>
<dbReference type="VEuPathDB" id="FungiDB:CJI97_000600"/>
<dbReference type="GO" id="GO:0006511">
    <property type="term" value="P:ubiquitin-dependent protein catabolic process"/>
    <property type="evidence" value="ECO:0007669"/>
    <property type="project" value="UniProtKB-UniRule"/>
</dbReference>
<dbReference type="VEuPathDB" id="FungiDB:QG37_03205"/>
<organism evidence="10 11">
    <name type="scientific">Candidozyma auris</name>
    <name type="common">Yeast</name>
    <name type="synonym">Candida auris</name>
    <dbReference type="NCBI Taxonomy" id="498019"/>
    <lineage>
        <taxon>Eukaryota</taxon>
        <taxon>Fungi</taxon>
        <taxon>Dikarya</taxon>
        <taxon>Ascomycota</taxon>
        <taxon>Saccharomycotina</taxon>
        <taxon>Pichiomycetes</taxon>
        <taxon>Metschnikowiaceae</taxon>
        <taxon>Candidozyma</taxon>
    </lineage>
</organism>
<dbReference type="EMBL" id="LGST01000021">
    <property type="protein sequence ID" value="KND99786.1"/>
    <property type="molecule type" value="Genomic_DNA"/>
</dbReference>
<dbReference type="InterPro" id="IPR036959">
    <property type="entry name" value="Peptidase_C12_UCH_sf"/>
</dbReference>
<dbReference type="VEuPathDB" id="FungiDB:B9J08_000598"/>
<keyword evidence="4 7" id="KW-0833">Ubl conjugation pathway</keyword>
<keyword evidence="3 7" id="KW-0645">Protease</keyword>
<dbReference type="SUPFAM" id="SSF54001">
    <property type="entry name" value="Cysteine proteinases"/>
    <property type="match status" value="1"/>
</dbReference>
<gene>
    <name evidence="10" type="ORF">QG37_03205</name>
</gene>
<dbReference type="AlphaFoldDB" id="A0A0L0P073"/>
<dbReference type="PROSITE" id="PS52048">
    <property type="entry name" value="UCH_DOMAIN"/>
    <property type="match status" value="1"/>
</dbReference>
<dbReference type="VEuPathDB" id="FungiDB:CJJ09_002560"/>
<dbReference type="VEuPathDB" id="FungiDB:CJJ07_004156"/>
<feature type="active site" description="Nucleophile" evidence="7">
    <location>
        <position position="122"/>
    </location>
</feature>
<dbReference type="FunFam" id="3.40.532.10:FF:000006">
    <property type="entry name" value="Ubiquitin carboxyl-terminal hydrolase"/>
    <property type="match status" value="1"/>
</dbReference>
<evidence type="ECO:0000313" key="10">
    <source>
        <dbReference type="EMBL" id="KND99786.1"/>
    </source>
</evidence>
<dbReference type="PANTHER" id="PTHR10589:SF17">
    <property type="entry name" value="UBIQUITIN CARBOXYL-TERMINAL HYDROLASE"/>
    <property type="match status" value="1"/>
</dbReference>
<feature type="site" description="Important for enzyme activity" evidence="7">
    <location>
        <position position="213"/>
    </location>
</feature>
<dbReference type="PANTHER" id="PTHR10589">
    <property type="entry name" value="UBIQUITIN CARBOXYL-TERMINAL HYDROLASE"/>
    <property type="match status" value="1"/>
</dbReference>
<dbReference type="Gene3D" id="3.40.532.10">
    <property type="entry name" value="Peptidase C12, ubiquitin carboxyl-terminal hydrolase"/>
    <property type="match status" value="1"/>
</dbReference>
<feature type="active site" description="Proton donor" evidence="7">
    <location>
        <position position="197"/>
    </location>
</feature>
<protein>
    <recommendedName>
        <fullName evidence="8">Ubiquitin carboxyl-terminal hydrolase</fullName>
        <ecNumber evidence="8">3.4.19.12</ecNumber>
    </recommendedName>
</protein>
<dbReference type="PRINTS" id="PR00707">
    <property type="entry name" value="UBCTHYDRLASE"/>
</dbReference>
<name>A0A0L0P073_CANAR</name>
<dbReference type="GO" id="GO:0005737">
    <property type="term" value="C:cytoplasm"/>
    <property type="evidence" value="ECO:0007669"/>
    <property type="project" value="TreeGrafter"/>
</dbReference>
<sequence length="264" mass="29538">MIRNHVTGSAILESPTLASEQTLTTATFLMPDSKCVIPLESNPEIFNSLAHKIGLSPVLEFNDVFSITDPQLLAFLPQPVMALVMLFPLTESYEQYRKQEDAKGGHDSSKVIWFKQTIRNGCGLYALLHAMANLPREFIIEDSMVNKLLLLQLSSELLVEEKAKLVESLEQNIQLDDNYGNQGQTTAPDATESVEFHFITYVKGSDGHLYELDGRRTGPVDLGECDETHILSDPKLVEKIQFYMNNTDEAQRNHFALMALGACM</sequence>
<dbReference type="VEuPathDB" id="FungiDB:CJI96_0003497"/>